<feature type="compositionally biased region" description="Polar residues" evidence="7">
    <location>
        <begin position="1216"/>
        <end position="1233"/>
    </location>
</feature>
<accession>A0ABD1JN23</accession>
<feature type="region of interest" description="Disordered" evidence="7">
    <location>
        <begin position="1314"/>
        <end position="1343"/>
    </location>
</feature>
<evidence type="ECO:0000256" key="1">
    <source>
        <dbReference type="ARBA" id="ARBA00004496"/>
    </source>
</evidence>
<feature type="compositionally biased region" description="Gly residues" evidence="7">
    <location>
        <begin position="1444"/>
        <end position="1453"/>
    </location>
</feature>
<feature type="compositionally biased region" description="Acidic residues" evidence="7">
    <location>
        <begin position="993"/>
        <end position="1003"/>
    </location>
</feature>
<feature type="compositionally biased region" description="Polar residues" evidence="7">
    <location>
        <begin position="1261"/>
        <end position="1270"/>
    </location>
</feature>
<dbReference type="InterPro" id="IPR057288">
    <property type="entry name" value="PH_PLEKHM2"/>
</dbReference>
<dbReference type="Pfam" id="PF25357">
    <property type="entry name" value="PH_S11IP"/>
    <property type="match status" value="1"/>
</dbReference>
<comment type="caution">
    <text evidence="12">The sequence shown here is derived from an EMBL/GenBank/DDBJ whole genome shotgun (WGS) entry which is preliminary data.</text>
</comment>
<dbReference type="Pfam" id="PF15904">
    <property type="entry name" value="LIP1"/>
    <property type="match status" value="1"/>
</dbReference>
<dbReference type="InterPro" id="IPR031782">
    <property type="entry name" value="LIP1_N"/>
</dbReference>
<protein>
    <recommendedName>
        <fullName evidence="3">Serine/threonine-protein kinase 11-interacting protein</fullName>
    </recommendedName>
</protein>
<feature type="compositionally biased region" description="Basic and acidic residues" evidence="7">
    <location>
        <begin position="963"/>
        <end position="980"/>
    </location>
</feature>
<feature type="compositionally biased region" description="Basic residues" evidence="7">
    <location>
        <begin position="785"/>
        <end position="799"/>
    </location>
</feature>
<evidence type="ECO:0000256" key="2">
    <source>
        <dbReference type="ARBA" id="ARBA00008771"/>
    </source>
</evidence>
<keyword evidence="5" id="KW-0433">Leucine-rich repeat</keyword>
<dbReference type="Proteomes" id="UP001591681">
    <property type="component" value="Unassembled WGS sequence"/>
</dbReference>
<dbReference type="EMBL" id="JBHFQA010000014">
    <property type="protein sequence ID" value="KAL2088126.1"/>
    <property type="molecule type" value="Genomic_DNA"/>
</dbReference>
<feature type="compositionally biased region" description="Low complexity" evidence="7">
    <location>
        <begin position="852"/>
        <end position="868"/>
    </location>
</feature>
<feature type="region of interest" description="Disordered" evidence="7">
    <location>
        <begin position="852"/>
        <end position="1004"/>
    </location>
</feature>
<dbReference type="PROSITE" id="PS51450">
    <property type="entry name" value="LRR"/>
    <property type="match status" value="4"/>
</dbReference>
<feature type="compositionally biased region" description="Polar residues" evidence="7">
    <location>
        <begin position="1200"/>
        <end position="1209"/>
    </location>
</feature>
<dbReference type="Pfam" id="PF25624">
    <property type="entry name" value="PH_S11IP_C"/>
    <property type="match status" value="1"/>
</dbReference>
<evidence type="ECO:0000259" key="9">
    <source>
        <dbReference type="Pfam" id="PF23142"/>
    </source>
</evidence>
<evidence type="ECO:0000256" key="5">
    <source>
        <dbReference type="ARBA" id="ARBA00022614"/>
    </source>
</evidence>
<evidence type="ECO:0000259" key="10">
    <source>
        <dbReference type="Pfam" id="PF25357"/>
    </source>
</evidence>
<feature type="region of interest" description="Disordered" evidence="7">
    <location>
        <begin position="1424"/>
        <end position="1476"/>
    </location>
</feature>
<feature type="region of interest" description="Disordered" evidence="7">
    <location>
        <begin position="757"/>
        <end position="813"/>
    </location>
</feature>
<sequence length="1886" mass="205597">MSTPPGSQSTLVHRLATLLRNNGDCVLDGSSTLTLQVSHLQHLTRLFEQHLVSRTHQHGFLALPSHPADTASLLQVQVLFDMLQKTLSLKLVNPSGSRLQSVVKIFPFKSLKHLELKRIPPHCLEGLRGVYSQLEVFTCSKSLSSLEELLSLCGGDLSSALPWLELHTLNFSYNSISCLDESLSLLNVLKSLDLSHNRIQDCAEFLKPLSELEYLNLSYNNLQGAPVLGLSARVKLNVLILRNNELETINGVEHLSSLQHLDLAYNLLLEHAQLSPLSQLHSLHTVRPETFYITADASLTPEIFYIRADASLTPETFYITADASLTPEIFYIRADASLTPETFYITADASLTPETFYITADASLTPETFYIRADASLTPEIFYIRADASLTPETFYITADASLTPETFYIRADASLTPEIFYIRADASLTPETFYITADASLTPEIFYIRADASLTPEIFYIRADAPLIPEILYIRADASLTPEIFYIRADAPLIPEIFYIRADASLIPETFYITADALLRPEALYIRADALLRPETFYIRADASLAPETFYIRTLESLRPETLYIRADAPLIPEIFYIRADASLIPETFYITADALLRPEALYIRADALLRPETFYIRADASLAPETFYIRTLESLRPETLYIRADAPLRPETFYISTDAPLRATLKHFSSSVALQLILEGNPLFFLKTHRPSTIRHLSPRAAFQRLRLDGCPLSTSELTMLPKPGQLIGQMAQAPAQVAVAAVVVGAGLGVGSGADRGSQELSSGGGELSDSLSVSEATGASRLRKKKSKGRVKVRRASISEPSDTDHELKVGPGLQDIVLHHQKDIERMDSFREQLGEDWLRYQHHLETSTAAPTTTPAQATVSTLRPPTSAQTTVCDGSHTSTPSPSNASPGMVPATPPLVPNGRCAPTPSPPLQNPGAEKATLGDTPACVSPALTSSPLGTRDRAGEPDMETESTLRWAEHSRDSTTDSTLERSGTDASALLALSPRDEEEEEEEEDRGVDLCLPLLVGVVVEGGGDGEDEEGGLRKVGPVFLRVRLGLLLEVDMQRGRVRRRVELDSLHSIARTLAPWGGQSESVPALMLHFSSLIRHRRQRCYAMLDEHPQQALQDLWDILSRVVEENARRVEESRSPGVRLQCLRCRAEFSPPKGGLEGPEGSVWAPDRPNGGQSIQGGQGIQGGHAKGLMEKETEDGEHPNMNTDDSTGSGAHCPECNSNHVVQLVGPSTSTPIPSDAEDGDKKRHFSFSDSDTPKRPPRIVSSQSESSLAGSDHLGAGEATATFLTAESGLSQGEHRDNEDYGWAEQSASLPISFHTADGGGATATDLSTTTESQSQEEQELGGSYSYRLTQGDTTDERCQGESFRGAQSPHGGAATATALPRGTPRTRGAQVSRLGGHSHLMVGQLQLPPHPGLPGDTTDEGCPGETLRGGYSHLGGLLSPRNGGGAQGASVGGAATTAASLRTPRGTPQIGGVQVSRLEGGTLTIGEGVSAQVSHLQAGTVNSGGGGGSGQVSCLEGGTGTSQGGCFLPRTPRETPQMRDAQVSDSEGAQSPLAGGSAQVSRLEGDTVTSVEGGGCSAPFDLLSEDFEAVDHRLKLFLDVEVFEAEEELHSFLKMSTVRFGDPVEFASLLVVTDQAIYFLQITAEPQGQPSDWLQKRHRHRLWELSYLEIGLGSQSMHMQFADTHTSSYTLLVRNATRCKRFFSHLTGIVRELAPRTDSKLKAISTTRLTPQHHLWPLVCEGSQGHEDEDDCQPQFLYVLAYVCREDSLTPVTVLATRETLYLIDEDHQWNKTPPCEQPTNEDGETPSGRVTVRETQPISCVSSVHLFSTNPCRLDIKLYDEVLKQECVWVVRLECEEAVLSLLGWVRTQWEAMFGVKLTTHTN</sequence>
<feature type="compositionally biased region" description="Gly residues" evidence="7">
    <location>
        <begin position="1173"/>
        <end position="1185"/>
    </location>
</feature>
<feature type="region of interest" description="Disordered" evidence="7">
    <location>
        <begin position="1525"/>
        <end position="1566"/>
    </location>
</feature>
<dbReference type="PANTHER" id="PTHR15454:SF69">
    <property type="entry name" value="SERINE_THREONINE-PROTEIN KINASE 11-INTERACTING PROTEIN"/>
    <property type="match status" value="1"/>
</dbReference>
<dbReference type="InterPro" id="IPR057292">
    <property type="entry name" value="PH_S11IP"/>
</dbReference>
<evidence type="ECO:0000313" key="12">
    <source>
        <dbReference type="EMBL" id="KAL2088126.1"/>
    </source>
</evidence>
<feature type="compositionally biased region" description="Low complexity" evidence="7">
    <location>
        <begin position="771"/>
        <end position="784"/>
    </location>
</feature>
<evidence type="ECO:0000256" key="4">
    <source>
        <dbReference type="ARBA" id="ARBA00022490"/>
    </source>
</evidence>
<evidence type="ECO:0000259" key="8">
    <source>
        <dbReference type="Pfam" id="PF15904"/>
    </source>
</evidence>
<evidence type="ECO:0000256" key="7">
    <source>
        <dbReference type="SAM" id="MobiDB-lite"/>
    </source>
</evidence>
<name>A0ABD1JN23_9TELE</name>
<comment type="similarity">
    <text evidence="2">Belongs to the STK11IP family.</text>
</comment>
<feature type="domain" description="Serine/threonine-protein kinase 11-interacting protein PH" evidence="10">
    <location>
        <begin position="1001"/>
        <end position="1125"/>
    </location>
</feature>
<feature type="domain" description="PLEKHM2 PH" evidence="9">
    <location>
        <begin position="1587"/>
        <end position="1722"/>
    </location>
</feature>
<dbReference type="GO" id="GO:0005737">
    <property type="term" value="C:cytoplasm"/>
    <property type="evidence" value="ECO:0007669"/>
    <property type="project" value="UniProtKB-SubCell"/>
</dbReference>
<comment type="subcellular location">
    <subcellularLocation>
        <location evidence="1">Cytoplasm</location>
    </subcellularLocation>
</comment>
<dbReference type="Gene3D" id="3.80.10.10">
    <property type="entry name" value="Ribonuclease Inhibitor"/>
    <property type="match status" value="1"/>
</dbReference>
<feature type="region of interest" description="Disordered" evidence="7">
    <location>
        <begin position="1150"/>
        <end position="1274"/>
    </location>
</feature>
<evidence type="ECO:0000256" key="3">
    <source>
        <dbReference type="ARBA" id="ARBA00020683"/>
    </source>
</evidence>
<reference evidence="12 13" key="1">
    <citation type="submission" date="2024-09" db="EMBL/GenBank/DDBJ databases">
        <title>A chromosome-level genome assembly of Gray's grenadier anchovy, Coilia grayii.</title>
        <authorList>
            <person name="Fu Z."/>
        </authorList>
    </citation>
    <scope>NUCLEOTIDE SEQUENCE [LARGE SCALE GENOMIC DNA]</scope>
    <source>
        <strain evidence="12">G4</strain>
        <tissue evidence="12">Muscle</tissue>
    </source>
</reference>
<evidence type="ECO:0000256" key="6">
    <source>
        <dbReference type="ARBA" id="ARBA00022737"/>
    </source>
</evidence>
<dbReference type="FunFam" id="3.80.10.10:FF:001219">
    <property type="entry name" value="Serine/threonine-protein kinase 11-interacting protein"/>
    <property type="match status" value="1"/>
</dbReference>
<feature type="region of interest" description="Disordered" evidence="7">
    <location>
        <begin position="1357"/>
        <end position="1390"/>
    </location>
</feature>
<keyword evidence="4" id="KW-0963">Cytoplasm</keyword>
<feature type="domain" description="LKB1 serine/threonine kinase interacting protein 1 N-terminal" evidence="8">
    <location>
        <begin position="7"/>
        <end position="94"/>
    </location>
</feature>
<gene>
    <name evidence="12" type="ORF">ACEWY4_016954</name>
</gene>
<dbReference type="InterPro" id="IPR001611">
    <property type="entry name" value="Leu-rich_rpt"/>
</dbReference>
<dbReference type="InterPro" id="IPR057676">
    <property type="entry name" value="PH_S11IP_C"/>
</dbReference>
<evidence type="ECO:0000313" key="13">
    <source>
        <dbReference type="Proteomes" id="UP001591681"/>
    </source>
</evidence>
<evidence type="ECO:0000259" key="11">
    <source>
        <dbReference type="Pfam" id="PF25624"/>
    </source>
</evidence>
<dbReference type="InterPro" id="IPR032675">
    <property type="entry name" value="LRR_dom_sf"/>
</dbReference>
<keyword evidence="6" id="KW-0677">Repeat</keyword>
<feature type="domain" description="STK11-interacting protein C-terminal PH" evidence="11">
    <location>
        <begin position="1731"/>
        <end position="1885"/>
    </location>
</feature>
<feature type="compositionally biased region" description="Polar residues" evidence="7">
    <location>
        <begin position="870"/>
        <end position="894"/>
    </location>
</feature>
<organism evidence="12 13">
    <name type="scientific">Coilia grayii</name>
    <name type="common">Gray's grenadier anchovy</name>
    <dbReference type="NCBI Taxonomy" id="363190"/>
    <lineage>
        <taxon>Eukaryota</taxon>
        <taxon>Metazoa</taxon>
        <taxon>Chordata</taxon>
        <taxon>Craniata</taxon>
        <taxon>Vertebrata</taxon>
        <taxon>Euteleostomi</taxon>
        <taxon>Actinopterygii</taxon>
        <taxon>Neopterygii</taxon>
        <taxon>Teleostei</taxon>
        <taxon>Clupei</taxon>
        <taxon>Clupeiformes</taxon>
        <taxon>Clupeoidei</taxon>
        <taxon>Engraulidae</taxon>
        <taxon>Coilinae</taxon>
        <taxon>Coilia</taxon>
    </lineage>
</organism>
<dbReference type="SUPFAM" id="SSF52058">
    <property type="entry name" value="L domain-like"/>
    <property type="match status" value="1"/>
</dbReference>
<dbReference type="PANTHER" id="PTHR15454">
    <property type="entry name" value="NISCHARIN RELATED"/>
    <property type="match status" value="1"/>
</dbReference>
<keyword evidence="13" id="KW-1185">Reference proteome</keyword>
<proteinExistence type="inferred from homology"/>
<dbReference type="Pfam" id="PF23142">
    <property type="entry name" value="PH_PLEKHM2"/>
    <property type="match status" value="1"/>
</dbReference>